<reference evidence="1 2" key="1">
    <citation type="submission" date="2023-04" db="EMBL/GenBank/DDBJ databases">
        <title>A novel bacteria isolated from coastal sediment.</title>
        <authorList>
            <person name="Liu X.-J."/>
            <person name="Du Z.-J."/>
        </authorList>
    </citation>
    <scope>NUCLEOTIDE SEQUENCE [LARGE SCALE GENOMIC DNA]</scope>
    <source>
        <strain evidence="1 2">SDUM461004</strain>
    </source>
</reference>
<dbReference type="Proteomes" id="UP001243717">
    <property type="component" value="Unassembled WGS sequence"/>
</dbReference>
<evidence type="ECO:0008006" key="3">
    <source>
        <dbReference type="Google" id="ProtNLM"/>
    </source>
</evidence>
<dbReference type="RefSeq" id="WP_308986790.1">
    <property type="nucleotide sequence ID" value="NZ_JARXIC010000070.1"/>
</dbReference>
<proteinExistence type="predicted"/>
<evidence type="ECO:0000313" key="2">
    <source>
        <dbReference type="Proteomes" id="UP001243717"/>
    </source>
</evidence>
<evidence type="ECO:0000313" key="1">
    <source>
        <dbReference type="EMBL" id="MDQ8196355.1"/>
    </source>
</evidence>
<accession>A0ABU1ANH7</accession>
<comment type="caution">
    <text evidence="1">The sequence shown here is derived from an EMBL/GenBank/DDBJ whole genome shotgun (WGS) entry which is preliminary data.</text>
</comment>
<organism evidence="1 2">
    <name type="scientific">Thalassobacterium sedimentorum</name>
    <dbReference type="NCBI Taxonomy" id="3041258"/>
    <lineage>
        <taxon>Bacteria</taxon>
        <taxon>Pseudomonadati</taxon>
        <taxon>Verrucomicrobiota</taxon>
        <taxon>Opitutia</taxon>
        <taxon>Puniceicoccales</taxon>
        <taxon>Coraliomargaritaceae</taxon>
        <taxon>Thalassobacterium</taxon>
    </lineage>
</organism>
<keyword evidence="2" id="KW-1185">Reference proteome</keyword>
<protein>
    <recommendedName>
        <fullName evidence="3">DUF2281 domain-containing protein</fullName>
    </recommendedName>
</protein>
<sequence length="63" mass="6994">MNAAEIIEEISRLPEDEKGKIVEFLSHQPNAETLAAMREPVAEGRSFKSADELFASIEAEDEC</sequence>
<name>A0ABU1ANH7_9BACT</name>
<gene>
    <name evidence="1" type="ORF">QEH59_18135</name>
</gene>
<dbReference type="EMBL" id="JARXIC010000070">
    <property type="protein sequence ID" value="MDQ8196355.1"/>
    <property type="molecule type" value="Genomic_DNA"/>
</dbReference>